<dbReference type="RefSeq" id="WP_084091508.1">
    <property type="nucleotide sequence ID" value="NZ_FWXD01000017.1"/>
</dbReference>
<proteinExistence type="predicted"/>
<accession>A0A1W1XUE2</accession>
<dbReference type="Proteomes" id="UP000192761">
    <property type="component" value="Unassembled WGS sequence"/>
</dbReference>
<dbReference type="EMBL" id="FWXD01000017">
    <property type="protein sequence ID" value="SMC27507.1"/>
    <property type="molecule type" value="Genomic_DNA"/>
</dbReference>
<sequence>MPVIDTRCSIAVPAAQAYAASQSHQHRRSWDPFTRCARYLHGAQREAAGVQVRITSWLGMQMEVAYVSVKPGERAAISMTRGPFFLQSFAGSWVFHPAGEHGCEARFRYHISAQPWLRWLEPLMLRYFHFETTRRLRALRRHCERP</sequence>
<reference evidence="1 2" key="1">
    <citation type="submission" date="2017-04" db="EMBL/GenBank/DDBJ databases">
        <authorList>
            <person name="Afonso C.L."/>
            <person name="Miller P.J."/>
            <person name="Scott M.A."/>
            <person name="Spackman E."/>
            <person name="Goraichik I."/>
            <person name="Dimitrov K.M."/>
            <person name="Suarez D.L."/>
            <person name="Swayne D.E."/>
        </authorList>
    </citation>
    <scope>NUCLEOTIDE SEQUENCE [LARGE SCALE GENOMIC DNA]</scope>
    <source>
        <strain evidence="1 2">DSM 23236</strain>
    </source>
</reference>
<dbReference type="SUPFAM" id="SSF55961">
    <property type="entry name" value="Bet v1-like"/>
    <property type="match status" value="1"/>
</dbReference>
<evidence type="ECO:0000313" key="1">
    <source>
        <dbReference type="EMBL" id="SMC27507.1"/>
    </source>
</evidence>
<dbReference type="Gene3D" id="3.30.530.20">
    <property type="match status" value="1"/>
</dbReference>
<name>A0A1W1XUE2_9NEIS</name>
<organism evidence="1 2">
    <name type="scientific">Andreprevotia lacus DSM 23236</name>
    <dbReference type="NCBI Taxonomy" id="1121001"/>
    <lineage>
        <taxon>Bacteria</taxon>
        <taxon>Pseudomonadati</taxon>
        <taxon>Pseudomonadota</taxon>
        <taxon>Betaproteobacteria</taxon>
        <taxon>Neisseriales</taxon>
        <taxon>Chitinibacteraceae</taxon>
        <taxon>Andreprevotia</taxon>
    </lineage>
</organism>
<dbReference type="OrthoDB" id="197829at2"/>
<dbReference type="InterPro" id="IPR023393">
    <property type="entry name" value="START-like_dom_sf"/>
</dbReference>
<dbReference type="Pfam" id="PF10604">
    <property type="entry name" value="Polyketide_cyc2"/>
    <property type="match status" value="1"/>
</dbReference>
<evidence type="ECO:0000313" key="2">
    <source>
        <dbReference type="Proteomes" id="UP000192761"/>
    </source>
</evidence>
<dbReference type="AlphaFoldDB" id="A0A1W1XUE2"/>
<protein>
    <submittedName>
        <fullName evidence="1">Polyketide cyclase / dehydrase and lipid transport</fullName>
    </submittedName>
</protein>
<dbReference type="InterPro" id="IPR019587">
    <property type="entry name" value="Polyketide_cyclase/dehydratase"/>
</dbReference>
<keyword evidence="2" id="KW-1185">Reference proteome</keyword>
<dbReference type="STRING" id="1121001.SAMN02745857_02882"/>
<gene>
    <name evidence="1" type="ORF">SAMN02745857_02882</name>
</gene>